<dbReference type="InterPro" id="IPR020534">
    <property type="entry name" value="Uncharacterised_YqxA"/>
</dbReference>
<accession>A0AAJ2L025</accession>
<organism evidence="2 3">
    <name type="scientific">Alkalihalophilus pseudofirmus</name>
    <name type="common">Bacillus pseudofirmus</name>
    <dbReference type="NCBI Taxonomy" id="79885"/>
    <lineage>
        <taxon>Bacteria</taxon>
        <taxon>Bacillati</taxon>
        <taxon>Bacillota</taxon>
        <taxon>Bacilli</taxon>
        <taxon>Bacillales</taxon>
        <taxon>Bacillaceae</taxon>
        <taxon>Alkalihalophilus</taxon>
    </lineage>
</organism>
<protein>
    <submittedName>
        <fullName evidence="2">Uncharacterized protein</fullName>
    </submittedName>
</protein>
<proteinExistence type="predicted"/>
<evidence type="ECO:0000256" key="1">
    <source>
        <dbReference type="SAM" id="MobiDB-lite"/>
    </source>
</evidence>
<dbReference type="EMBL" id="JAWJAY010000001">
    <property type="protein sequence ID" value="MDV2883920.1"/>
    <property type="molecule type" value="Genomic_DNA"/>
</dbReference>
<dbReference type="AlphaFoldDB" id="A0AAJ2L025"/>
<sequence>MIKKLVFVIMFILVTLLLGSLFGIQHMNEELGITKPVPLELKESEAAGVPSEPEVISAKKEQPVDPKSQLVEKRQKAEDVGRFNFFSELGTGVAEGANRISRMALTQVMTFVHEVLNGESSE</sequence>
<feature type="compositionally biased region" description="Basic and acidic residues" evidence="1">
    <location>
        <begin position="57"/>
        <end position="72"/>
    </location>
</feature>
<dbReference type="RefSeq" id="WP_012958078.1">
    <property type="nucleotide sequence ID" value="NZ_JAWJAY010000001.1"/>
</dbReference>
<dbReference type="Proteomes" id="UP001285636">
    <property type="component" value="Unassembled WGS sequence"/>
</dbReference>
<feature type="region of interest" description="Disordered" evidence="1">
    <location>
        <begin position="44"/>
        <end position="72"/>
    </location>
</feature>
<comment type="caution">
    <text evidence="2">The sequence shown here is derived from an EMBL/GenBank/DDBJ whole genome shotgun (WGS) entry which is preliminary data.</text>
</comment>
<gene>
    <name evidence="2" type="ORF">RYX45_01915</name>
</gene>
<dbReference type="Pfam" id="PF12438">
    <property type="entry name" value="DUF3679"/>
    <property type="match status" value="1"/>
</dbReference>
<reference evidence="2" key="1">
    <citation type="submission" date="2023-10" db="EMBL/GenBank/DDBJ databases">
        <title>Screening of Alkalihalophilus pseudofirmusBZ-TG-HK211 and Its Alleviation of Salt Stress on Rapeseed Growth.</title>
        <authorList>
            <person name="Zhao B."/>
            <person name="Guo T."/>
        </authorList>
    </citation>
    <scope>NUCLEOTIDE SEQUENCE</scope>
    <source>
        <strain evidence="2">BZ-TG-HK211</strain>
    </source>
</reference>
<name>A0AAJ2L025_ALKPS</name>
<evidence type="ECO:0000313" key="3">
    <source>
        <dbReference type="Proteomes" id="UP001285636"/>
    </source>
</evidence>
<evidence type="ECO:0000313" key="2">
    <source>
        <dbReference type="EMBL" id="MDV2883920.1"/>
    </source>
</evidence>